<evidence type="ECO:0000313" key="3">
    <source>
        <dbReference type="Proteomes" id="UP000029843"/>
    </source>
</evidence>
<dbReference type="AlphaFoldDB" id="A0A099K977"/>
<sequence length="200" mass="22193" precursor="true">MKKIILTTLAASVFSLGLAGQSAIAGEMISVDKNFASPIISLSGYDKVYVQDLDISHTKIISPPWIDKESFEWKVTDSNRVHLKARFKEGVEKGLTENNGRYEIVEKEGKGVLIVDVEIISFMPYASQEDTETTTKGSGEFHLSVHLRDGKTRSLIHIFEGTQAIGSDYQPNTAMERAKDAKNLFKAWGKSLRKKLDAAN</sequence>
<name>A0A099K977_COLPS</name>
<evidence type="ECO:0008006" key="4">
    <source>
        <dbReference type="Google" id="ProtNLM"/>
    </source>
</evidence>
<reference evidence="2 3" key="1">
    <citation type="submission" date="2014-08" db="EMBL/GenBank/DDBJ databases">
        <title>Genomic and Phenotypic Diversity of Colwellia psychrerythraea strains from Disparate Marine Basins.</title>
        <authorList>
            <person name="Techtmann S.M."/>
            <person name="Stelling S.C."/>
            <person name="Utturkar S.M."/>
            <person name="Alshibli N."/>
            <person name="Harris A."/>
            <person name="Brown S.D."/>
            <person name="Hazen T.C."/>
        </authorList>
    </citation>
    <scope>NUCLEOTIDE SEQUENCE [LARGE SCALE GENOMIC DNA]</scope>
    <source>
        <strain evidence="2 3">ND2E</strain>
    </source>
</reference>
<dbReference type="RefSeq" id="WP_033095719.1">
    <property type="nucleotide sequence ID" value="NZ_JQED01000055.1"/>
</dbReference>
<dbReference type="Proteomes" id="UP000029843">
    <property type="component" value="Unassembled WGS sequence"/>
</dbReference>
<evidence type="ECO:0000256" key="1">
    <source>
        <dbReference type="SAM" id="SignalP"/>
    </source>
</evidence>
<proteinExistence type="predicted"/>
<dbReference type="EMBL" id="JQED01000055">
    <property type="protein sequence ID" value="KGJ87304.1"/>
    <property type="molecule type" value="Genomic_DNA"/>
</dbReference>
<protein>
    <recommendedName>
        <fullName evidence="4">DUF3313 domain-containing protein</fullName>
    </recommendedName>
</protein>
<comment type="caution">
    <text evidence="2">The sequence shown here is derived from an EMBL/GenBank/DDBJ whole genome shotgun (WGS) entry which is preliminary data.</text>
</comment>
<feature type="chain" id="PRO_5001956583" description="DUF3313 domain-containing protein" evidence="1">
    <location>
        <begin position="26"/>
        <end position="200"/>
    </location>
</feature>
<feature type="signal peptide" evidence="1">
    <location>
        <begin position="1"/>
        <end position="25"/>
    </location>
</feature>
<organism evidence="2 3">
    <name type="scientific">Colwellia psychrerythraea</name>
    <name type="common">Vibrio psychroerythus</name>
    <dbReference type="NCBI Taxonomy" id="28229"/>
    <lineage>
        <taxon>Bacteria</taxon>
        <taxon>Pseudomonadati</taxon>
        <taxon>Pseudomonadota</taxon>
        <taxon>Gammaproteobacteria</taxon>
        <taxon>Alteromonadales</taxon>
        <taxon>Colwelliaceae</taxon>
        <taxon>Colwellia</taxon>
    </lineage>
</organism>
<keyword evidence="1" id="KW-0732">Signal</keyword>
<dbReference type="PATRIC" id="fig|28229.4.peg.4198"/>
<dbReference type="OrthoDB" id="6224725at2"/>
<gene>
    <name evidence="2" type="ORF">ND2E_0711</name>
</gene>
<evidence type="ECO:0000313" key="2">
    <source>
        <dbReference type="EMBL" id="KGJ87304.1"/>
    </source>
</evidence>
<accession>A0A099K977</accession>